<evidence type="ECO:0000256" key="1">
    <source>
        <dbReference type="ARBA" id="ARBA00004141"/>
    </source>
</evidence>
<evidence type="ECO:0000256" key="7">
    <source>
        <dbReference type="SAM" id="Phobius"/>
    </source>
</evidence>
<dbReference type="InterPro" id="IPR000620">
    <property type="entry name" value="EamA_dom"/>
</dbReference>
<feature type="transmembrane region" description="Helical" evidence="7">
    <location>
        <begin position="202"/>
        <end position="220"/>
    </location>
</feature>
<evidence type="ECO:0000256" key="6">
    <source>
        <dbReference type="SAM" id="MobiDB-lite"/>
    </source>
</evidence>
<dbReference type="Pfam" id="PF00892">
    <property type="entry name" value="EamA"/>
    <property type="match status" value="2"/>
</dbReference>
<keyword evidence="10" id="KW-1185">Reference proteome</keyword>
<dbReference type="Proteomes" id="UP000199118">
    <property type="component" value="Unassembled WGS sequence"/>
</dbReference>
<feature type="transmembrane region" description="Helical" evidence="7">
    <location>
        <begin position="268"/>
        <end position="288"/>
    </location>
</feature>
<name>A0A1H2SB62_9RHOB</name>
<dbReference type="InterPro" id="IPR037185">
    <property type="entry name" value="EmrE-like"/>
</dbReference>
<feature type="transmembrane region" description="Helical" evidence="7">
    <location>
        <begin position="29"/>
        <end position="47"/>
    </location>
</feature>
<comment type="subcellular location">
    <subcellularLocation>
        <location evidence="1">Membrane</location>
        <topology evidence="1">Multi-pass membrane protein</topology>
    </subcellularLocation>
</comment>
<feature type="transmembrane region" description="Helical" evidence="7">
    <location>
        <begin position="240"/>
        <end position="261"/>
    </location>
</feature>
<dbReference type="PANTHER" id="PTHR22911:SF6">
    <property type="entry name" value="SOLUTE CARRIER FAMILY 35 MEMBER G1"/>
    <property type="match status" value="1"/>
</dbReference>
<dbReference type="PANTHER" id="PTHR22911">
    <property type="entry name" value="ACYL-MALONYL CONDENSING ENZYME-RELATED"/>
    <property type="match status" value="1"/>
</dbReference>
<gene>
    <name evidence="9" type="ORF">SAMN05444336_101608</name>
</gene>
<feature type="transmembrane region" description="Helical" evidence="7">
    <location>
        <begin position="53"/>
        <end position="80"/>
    </location>
</feature>
<feature type="transmembrane region" description="Helical" evidence="7">
    <location>
        <begin position="294"/>
        <end position="311"/>
    </location>
</feature>
<reference evidence="9 10" key="1">
    <citation type="submission" date="2016-10" db="EMBL/GenBank/DDBJ databases">
        <authorList>
            <person name="de Groot N.N."/>
        </authorList>
    </citation>
    <scope>NUCLEOTIDE SEQUENCE [LARGE SCALE GENOMIC DNA]</scope>
    <source>
        <strain evidence="9 10">DSM 17890</strain>
    </source>
</reference>
<feature type="region of interest" description="Disordered" evidence="6">
    <location>
        <begin position="334"/>
        <end position="356"/>
    </location>
</feature>
<accession>A0A1H2SB62</accession>
<feature type="transmembrane region" description="Helical" evidence="7">
    <location>
        <begin position="92"/>
        <end position="115"/>
    </location>
</feature>
<dbReference type="EMBL" id="FNMZ01000001">
    <property type="protein sequence ID" value="SDW28856.1"/>
    <property type="molecule type" value="Genomic_DNA"/>
</dbReference>
<evidence type="ECO:0000256" key="3">
    <source>
        <dbReference type="ARBA" id="ARBA00022692"/>
    </source>
</evidence>
<feature type="transmembrane region" description="Helical" evidence="7">
    <location>
        <begin position="173"/>
        <end position="190"/>
    </location>
</feature>
<dbReference type="Gene3D" id="1.10.3730.20">
    <property type="match status" value="2"/>
</dbReference>
<dbReference type="SUPFAM" id="SSF103481">
    <property type="entry name" value="Multidrug resistance efflux transporter EmrE"/>
    <property type="match status" value="2"/>
</dbReference>
<dbReference type="AlphaFoldDB" id="A0A1H2SB62"/>
<evidence type="ECO:0000256" key="2">
    <source>
        <dbReference type="ARBA" id="ARBA00009853"/>
    </source>
</evidence>
<dbReference type="OrthoDB" id="9815809at2"/>
<proteinExistence type="inferred from homology"/>
<keyword evidence="4 7" id="KW-1133">Transmembrane helix</keyword>
<feature type="compositionally biased region" description="Pro residues" evidence="6">
    <location>
        <begin position="1"/>
        <end position="10"/>
    </location>
</feature>
<feature type="transmembrane region" description="Helical" evidence="7">
    <location>
        <begin position="121"/>
        <end position="140"/>
    </location>
</feature>
<dbReference type="RefSeq" id="WP_092679636.1">
    <property type="nucleotide sequence ID" value="NZ_FNMZ01000001.1"/>
</dbReference>
<organism evidence="9 10">
    <name type="scientific">Albimonas donghaensis</name>
    <dbReference type="NCBI Taxonomy" id="356660"/>
    <lineage>
        <taxon>Bacteria</taxon>
        <taxon>Pseudomonadati</taxon>
        <taxon>Pseudomonadota</taxon>
        <taxon>Alphaproteobacteria</taxon>
        <taxon>Rhodobacterales</taxon>
        <taxon>Paracoccaceae</taxon>
        <taxon>Albimonas</taxon>
    </lineage>
</organism>
<feature type="domain" description="EamA" evidence="8">
    <location>
        <begin position="176"/>
        <end position="305"/>
    </location>
</feature>
<comment type="similarity">
    <text evidence="2">Belongs to the drug/metabolite transporter (DMT) superfamily. 10 TMS drug/metabolite exporter (DME) (TC 2.A.7.3) family.</text>
</comment>
<keyword evidence="5 7" id="KW-0472">Membrane</keyword>
<sequence length="356" mass="36605">MTDAPRPSPASRPSAASAAPVRRRAAPTGAVLGVLYMFGFCVAGPGIDITAKLAAATLPVGVIGLARFVTQTTLLGALLLIRPEPMPPLRALPAHFARGALIAVATLFFFAALRHMPVPDAMAIFFVEPMMLTLLGAALLREQVGWRRYAGCAIGFAGSLLIIQPSFEEVGVPALYPLGTAAAFAFYMILTRRLGQQGGVLPMQALAGLSGGIVVGLALWAGAGSGSAHFDPVWPQGLEWALLAGVGVFATLSHLLIVMALRHAPASVAAPVQYLEIVFAALYSWLVFREFPDALTWVGIAVVAGSGLYVLHREQRAQIRADALAAAAAAAAGAGAGAGDGADPAASPVSKSGEPS</sequence>
<evidence type="ECO:0000313" key="9">
    <source>
        <dbReference type="EMBL" id="SDW28856.1"/>
    </source>
</evidence>
<evidence type="ECO:0000259" key="8">
    <source>
        <dbReference type="Pfam" id="PF00892"/>
    </source>
</evidence>
<protein>
    <submittedName>
        <fullName evidence="9">S-adenosylmethionine uptake transporter</fullName>
    </submittedName>
</protein>
<evidence type="ECO:0000313" key="10">
    <source>
        <dbReference type="Proteomes" id="UP000199118"/>
    </source>
</evidence>
<feature type="compositionally biased region" description="Low complexity" evidence="6">
    <location>
        <begin position="11"/>
        <end position="20"/>
    </location>
</feature>
<evidence type="ECO:0000256" key="5">
    <source>
        <dbReference type="ARBA" id="ARBA00023136"/>
    </source>
</evidence>
<feature type="domain" description="EamA" evidence="8">
    <location>
        <begin position="32"/>
        <end position="163"/>
    </location>
</feature>
<keyword evidence="3 7" id="KW-0812">Transmembrane</keyword>
<feature type="transmembrane region" description="Helical" evidence="7">
    <location>
        <begin position="149"/>
        <end position="167"/>
    </location>
</feature>
<feature type="region of interest" description="Disordered" evidence="6">
    <location>
        <begin position="1"/>
        <end position="21"/>
    </location>
</feature>
<dbReference type="GO" id="GO:0016020">
    <property type="term" value="C:membrane"/>
    <property type="evidence" value="ECO:0007669"/>
    <property type="project" value="UniProtKB-SubCell"/>
</dbReference>
<evidence type="ECO:0000256" key="4">
    <source>
        <dbReference type="ARBA" id="ARBA00022989"/>
    </source>
</evidence>